<comment type="caution">
    <text evidence="9">The sequence shown here is derived from an EMBL/GenBank/DDBJ whole genome shotgun (WGS) entry which is preliminary data.</text>
</comment>
<keyword evidence="3 8" id="KW-0375">Hydrogen ion transport</keyword>
<evidence type="ECO:0000256" key="5">
    <source>
        <dbReference type="ARBA" id="ARBA00023136"/>
    </source>
</evidence>
<dbReference type="PRINTS" id="PR00125">
    <property type="entry name" value="ATPASEDELTA"/>
</dbReference>
<name>A0A3D2XAS1_9FIRM</name>
<comment type="similarity">
    <text evidence="8">Belongs to the ATPase delta chain family.</text>
</comment>
<dbReference type="PROSITE" id="PS00389">
    <property type="entry name" value="ATPASE_DELTA"/>
    <property type="match status" value="1"/>
</dbReference>
<dbReference type="NCBIfam" id="TIGR01145">
    <property type="entry name" value="ATP_synt_delta"/>
    <property type="match status" value="1"/>
</dbReference>
<evidence type="ECO:0000256" key="4">
    <source>
        <dbReference type="ARBA" id="ARBA00023065"/>
    </source>
</evidence>
<evidence type="ECO:0000256" key="1">
    <source>
        <dbReference type="ARBA" id="ARBA00004370"/>
    </source>
</evidence>
<dbReference type="Proteomes" id="UP000262969">
    <property type="component" value="Unassembled WGS sequence"/>
</dbReference>
<evidence type="ECO:0000313" key="9">
    <source>
        <dbReference type="EMBL" id="HCL04076.1"/>
    </source>
</evidence>
<dbReference type="InterPro" id="IPR020781">
    <property type="entry name" value="ATPase_OSCP/d_CS"/>
</dbReference>
<dbReference type="NCBIfam" id="NF004403">
    <property type="entry name" value="PRK05758.2-4"/>
    <property type="match status" value="1"/>
</dbReference>
<dbReference type="Pfam" id="PF00213">
    <property type="entry name" value="OSCP"/>
    <property type="match status" value="1"/>
</dbReference>
<dbReference type="SUPFAM" id="SSF47928">
    <property type="entry name" value="N-terminal domain of the delta subunit of the F1F0-ATP synthase"/>
    <property type="match status" value="1"/>
</dbReference>
<keyword evidence="4 8" id="KW-0406">Ion transport</keyword>
<comment type="subcellular location">
    <subcellularLocation>
        <location evidence="8">Cell membrane</location>
        <topology evidence="8">Peripheral membrane protein</topology>
    </subcellularLocation>
    <subcellularLocation>
        <location evidence="1">Membrane</location>
    </subcellularLocation>
</comment>
<keyword evidence="6 8" id="KW-0139">CF(1)</keyword>
<dbReference type="EMBL" id="DPVV01000554">
    <property type="protein sequence ID" value="HCL04076.1"/>
    <property type="molecule type" value="Genomic_DNA"/>
</dbReference>
<dbReference type="AlphaFoldDB" id="A0A3D2XAS1"/>
<dbReference type="GO" id="GO:0046933">
    <property type="term" value="F:proton-transporting ATP synthase activity, rotational mechanism"/>
    <property type="evidence" value="ECO:0007669"/>
    <property type="project" value="UniProtKB-UniRule"/>
</dbReference>
<proteinExistence type="inferred from homology"/>
<evidence type="ECO:0000256" key="2">
    <source>
        <dbReference type="ARBA" id="ARBA00022448"/>
    </source>
</evidence>
<evidence type="ECO:0000313" key="10">
    <source>
        <dbReference type="Proteomes" id="UP000262969"/>
    </source>
</evidence>
<dbReference type="InterPro" id="IPR000711">
    <property type="entry name" value="ATPase_OSCP/dsu"/>
</dbReference>
<comment type="function">
    <text evidence="8">This protein is part of the stalk that links CF(0) to CF(1). It either transmits conformational changes from CF(0) to CF(1) or is implicated in proton conduction.</text>
</comment>
<evidence type="ECO:0000256" key="3">
    <source>
        <dbReference type="ARBA" id="ARBA00022781"/>
    </source>
</evidence>
<dbReference type="GO" id="GO:0045259">
    <property type="term" value="C:proton-transporting ATP synthase complex"/>
    <property type="evidence" value="ECO:0007669"/>
    <property type="project" value="UniProtKB-KW"/>
</dbReference>
<evidence type="ECO:0000256" key="6">
    <source>
        <dbReference type="ARBA" id="ARBA00023196"/>
    </source>
</evidence>
<keyword evidence="8" id="KW-1003">Cell membrane</keyword>
<keyword evidence="2 8" id="KW-0813">Transport</keyword>
<reference evidence="9 10" key="1">
    <citation type="journal article" date="2018" name="Nat. Biotechnol.">
        <title>A standardized bacterial taxonomy based on genome phylogeny substantially revises the tree of life.</title>
        <authorList>
            <person name="Parks D.H."/>
            <person name="Chuvochina M."/>
            <person name="Waite D.W."/>
            <person name="Rinke C."/>
            <person name="Skarshewski A."/>
            <person name="Chaumeil P.A."/>
            <person name="Hugenholtz P."/>
        </authorList>
    </citation>
    <scope>NUCLEOTIDE SEQUENCE [LARGE SCALE GENOMIC DNA]</scope>
    <source>
        <strain evidence="9">UBA11728</strain>
    </source>
</reference>
<protein>
    <recommendedName>
        <fullName evidence="8">ATP synthase subunit delta</fullName>
    </recommendedName>
    <alternativeName>
        <fullName evidence="8">ATP synthase F(1) sector subunit delta</fullName>
    </alternativeName>
    <alternativeName>
        <fullName evidence="8">F-type ATPase subunit delta</fullName>
        <shortName evidence="8">F-ATPase subunit delta</shortName>
    </alternativeName>
</protein>
<dbReference type="PANTHER" id="PTHR11910">
    <property type="entry name" value="ATP SYNTHASE DELTA CHAIN"/>
    <property type="match status" value="1"/>
</dbReference>
<keyword evidence="7 8" id="KW-0066">ATP synthesis</keyword>
<dbReference type="GO" id="GO:0005886">
    <property type="term" value="C:plasma membrane"/>
    <property type="evidence" value="ECO:0007669"/>
    <property type="project" value="UniProtKB-SubCell"/>
</dbReference>
<organism evidence="9 10">
    <name type="scientific">Lachnoclostridium phytofermentans</name>
    <dbReference type="NCBI Taxonomy" id="66219"/>
    <lineage>
        <taxon>Bacteria</taxon>
        <taxon>Bacillati</taxon>
        <taxon>Bacillota</taxon>
        <taxon>Clostridia</taxon>
        <taxon>Lachnospirales</taxon>
        <taxon>Lachnospiraceae</taxon>
    </lineage>
</organism>
<dbReference type="InterPro" id="IPR026015">
    <property type="entry name" value="ATP_synth_OSCP/delta_N_sf"/>
</dbReference>
<evidence type="ECO:0000256" key="8">
    <source>
        <dbReference type="HAMAP-Rule" id="MF_01416"/>
    </source>
</evidence>
<accession>A0A3D2XAS1</accession>
<sequence length="182" mass="20647">MAKLVSKTYGEALFDLALENQSLDIIEEEIKAVKIVFNENTELIKFLNHPKITMEEKVAFVENIFKGRVSDDVTGFLVIIIKKGRYDEISGIFDYFLAKVREHKNIGIAYVTSAVELSEQEQEKIKNKLLATTKYVQLEMNYKVDASILGGLIIRIGDRIVDSSLKSQLNTLSKNLFKIQLG</sequence>
<dbReference type="HAMAP" id="MF_01416">
    <property type="entry name" value="ATP_synth_delta_bact"/>
    <property type="match status" value="1"/>
</dbReference>
<comment type="function">
    <text evidence="8">F(1)F(0) ATP synthase produces ATP from ADP in the presence of a proton or sodium gradient. F-type ATPases consist of two structural domains, F(1) containing the extramembraneous catalytic core and F(0) containing the membrane proton channel, linked together by a central stalk and a peripheral stalk. During catalysis, ATP synthesis in the catalytic domain of F(1) is coupled via a rotary mechanism of the central stalk subunits to proton translocation.</text>
</comment>
<dbReference type="Gene3D" id="1.10.520.20">
    <property type="entry name" value="N-terminal domain of the delta subunit of the F1F0-ATP synthase"/>
    <property type="match status" value="1"/>
</dbReference>
<gene>
    <name evidence="8" type="primary">atpH</name>
    <name evidence="9" type="ORF">DHW61_16985</name>
</gene>
<evidence type="ECO:0000256" key="7">
    <source>
        <dbReference type="ARBA" id="ARBA00023310"/>
    </source>
</evidence>
<keyword evidence="5 8" id="KW-0472">Membrane</keyword>